<dbReference type="PANTHER" id="PTHR12526">
    <property type="entry name" value="GLYCOSYLTRANSFERASE"/>
    <property type="match status" value="1"/>
</dbReference>
<protein>
    <submittedName>
        <fullName evidence="6">Glycosyltransferase involved in cell wall biosynthesis</fullName>
    </submittedName>
</protein>
<dbReference type="EMBL" id="JADOUA010000001">
    <property type="protein sequence ID" value="MBG6092234.1"/>
    <property type="molecule type" value="Genomic_DNA"/>
</dbReference>
<sequence length="404" mass="43352">MIDDRVDFPADGERLRVMRVIARMNVGGPAMQVAALARGLDAARFDHRIHCGFVGPDEADYVDLCAPEIEVRRVPGLGRSVRPSDDGRALLRLVSAMRAFRPHIVHTHTAKAGALGRTAAVLARVPVRVHTFHGHLLHGYFPPAKTRMVVQAERALARVTDHIVAVGGRVRDDLLAAGIGTPGKYSVVPPGTDLPPLPEREAARRSLGLPADGPVVAYVGRVTRIKRPDRFVEVVRAVAREEPAARFVLCGDGDLVPEVRSAARELGGALRLLGWRADVETVYAAADAVLLTSDNEGMPVSLIEAGLAGLPAVATKVGGVPEVVRDGETGLLAATRAGELAAATLRLLRDEPLRLRLGHAARIRTTERFGAARLVSDIRHLYASIAVERGWWRPSAVGDLVAKD</sequence>
<dbReference type="GO" id="GO:0016757">
    <property type="term" value="F:glycosyltransferase activity"/>
    <property type="evidence" value="ECO:0007669"/>
    <property type="project" value="UniProtKB-KW"/>
</dbReference>
<name>A0A931DJA2_9ACTN</name>
<keyword evidence="2" id="KW-0328">Glycosyltransferase</keyword>
<reference evidence="6" key="1">
    <citation type="submission" date="2020-11" db="EMBL/GenBank/DDBJ databases">
        <title>Sequencing the genomes of 1000 actinobacteria strains.</title>
        <authorList>
            <person name="Klenk H.-P."/>
        </authorList>
    </citation>
    <scope>NUCLEOTIDE SEQUENCE</scope>
    <source>
        <strain evidence="6">DSM 43175</strain>
    </source>
</reference>
<evidence type="ECO:0000313" key="7">
    <source>
        <dbReference type="Proteomes" id="UP000614047"/>
    </source>
</evidence>
<dbReference type="AlphaFoldDB" id="A0A931DJA2"/>
<evidence type="ECO:0000256" key="3">
    <source>
        <dbReference type="ARBA" id="ARBA00022679"/>
    </source>
</evidence>
<accession>A0A931DJA2</accession>
<dbReference type="SUPFAM" id="SSF53756">
    <property type="entry name" value="UDP-Glycosyltransferase/glycogen phosphorylase"/>
    <property type="match status" value="1"/>
</dbReference>
<evidence type="ECO:0000256" key="1">
    <source>
        <dbReference type="ARBA" id="ARBA00009481"/>
    </source>
</evidence>
<comment type="similarity">
    <text evidence="1">Belongs to the glycosyltransferase group 1 family. Glycosyltransferase 4 subfamily.</text>
</comment>
<dbReference type="Gene3D" id="3.40.50.2000">
    <property type="entry name" value="Glycogen Phosphorylase B"/>
    <property type="match status" value="2"/>
</dbReference>
<evidence type="ECO:0000256" key="2">
    <source>
        <dbReference type="ARBA" id="ARBA00022676"/>
    </source>
</evidence>
<proteinExistence type="inferred from homology"/>
<evidence type="ECO:0000259" key="5">
    <source>
        <dbReference type="Pfam" id="PF13579"/>
    </source>
</evidence>
<gene>
    <name evidence="6" type="ORF">IW256_006347</name>
</gene>
<dbReference type="RefSeq" id="WP_197014446.1">
    <property type="nucleotide sequence ID" value="NZ_BAABES010000012.1"/>
</dbReference>
<evidence type="ECO:0000313" key="6">
    <source>
        <dbReference type="EMBL" id="MBG6092234.1"/>
    </source>
</evidence>
<dbReference type="InterPro" id="IPR001296">
    <property type="entry name" value="Glyco_trans_1"/>
</dbReference>
<feature type="domain" description="Glycosyltransferase subfamily 4-like N-terminal" evidence="5">
    <location>
        <begin position="27"/>
        <end position="191"/>
    </location>
</feature>
<keyword evidence="7" id="KW-1185">Reference proteome</keyword>
<dbReference type="PANTHER" id="PTHR12526:SF640">
    <property type="entry name" value="COLANIC ACID BIOSYNTHESIS GLYCOSYLTRANSFERASE WCAL-RELATED"/>
    <property type="match status" value="1"/>
</dbReference>
<dbReference type="InterPro" id="IPR028098">
    <property type="entry name" value="Glyco_trans_4-like_N"/>
</dbReference>
<evidence type="ECO:0000259" key="4">
    <source>
        <dbReference type="Pfam" id="PF00534"/>
    </source>
</evidence>
<dbReference type="Pfam" id="PF13579">
    <property type="entry name" value="Glyco_trans_4_4"/>
    <property type="match status" value="1"/>
</dbReference>
<organism evidence="6 7">
    <name type="scientific">Actinomadura viridis</name>
    <dbReference type="NCBI Taxonomy" id="58110"/>
    <lineage>
        <taxon>Bacteria</taxon>
        <taxon>Bacillati</taxon>
        <taxon>Actinomycetota</taxon>
        <taxon>Actinomycetes</taxon>
        <taxon>Streptosporangiales</taxon>
        <taxon>Thermomonosporaceae</taxon>
        <taxon>Actinomadura</taxon>
    </lineage>
</organism>
<feature type="domain" description="Glycosyl transferase family 1" evidence="4">
    <location>
        <begin position="200"/>
        <end position="362"/>
    </location>
</feature>
<dbReference type="Pfam" id="PF00534">
    <property type="entry name" value="Glycos_transf_1"/>
    <property type="match status" value="1"/>
</dbReference>
<comment type="caution">
    <text evidence="6">The sequence shown here is derived from an EMBL/GenBank/DDBJ whole genome shotgun (WGS) entry which is preliminary data.</text>
</comment>
<keyword evidence="3" id="KW-0808">Transferase</keyword>
<dbReference type="Proteomes" id="UP000614047">
    <property type="component" value="Unassembled WGS sequence"/>
</dbReference>